<sequence>MSEKSRFNMVIPEKQKERWEEYVEENPDVTSLSQLVRQAVESEIAQGNAPNLSGGSDEVARERLSELLEDTKKIRSGIENIEDRLYHVEQEVRDNPEISELAADLFEILPSREDIEDYHKGRQPGQNEVGAGTVDEFAERLGTAEPRIERALEKLQNEIALVYTTSEFGDETRYYKEE</sequence>
<name>L9ZFA6_NATA2</name>
<reference evidence="1 2" key="1">
    <citation type="journal article" date="2014" name="PLoS Genet.">
        <title>Phylogenetically driven sequencing of extremely halophilic archaea reveals strategies for static and dynamic osmo-response.</title>
        <authorList>
            <person name="Becker E.A."/>
            <person name="Seitzer P.M."/>
            <person name="Tritt A."/>
            <person name="Larsen D."/>
            <person name="Krusor M."/>
            <person name="Yao A.I."/>
            <person name="Wu D."/>
            <person name="Madern D."/>
            <person name="Eisen J.A."/>
            <person name="Darling A.E."/>
            <person name="Facciotti M.T."/>
        </authorList>
    </citation>
    <scope>NUCLEOTIDE SEQUENCE [LARGE SCALE GENOMIC DNA]</scope>
    <source>
        <strain evidence="1 2">JCM 12890</strain>
    </source>
</reference>
<comment type="caution">
    <text evidence="1">The sequence shown here is derived from an EMBL/GenBank/DDBJ whole genome shotgun (WGS) entry which is preliminary data.</text>
</comment>
<dbReference type="Proteomes" id="UP000011511">
    <property type="component" value="Unassembled WGS sequence"/>
</dbReference>
<dbReference type="AlphaFoldDB" id="L9ZFA6"/>
<evidence type="ECO:0000313" key="1">
    <source>
        <dbReference type="EMBL" id="ELY84999.1"/>
    </source>
</evidence>
<evidence type="ECO:0000313" key="2">
    <source>
        <dbReference type="Proteomes" id="UP000011511"/>
    </source>
</evidence>
<protein>
    <submittedName>
        <fullName evidence="1">Uncharacterized protein</fullName>
    </submittedName>
</protein>
<dbReference type="RefSeq" id="WP_007109971.1">
    <property type="nucleotide sequence ID" value="NZ_AOIK01000033.1"/>
</dbReference>
<dbReference type="PATRIC" id="fig|1227494.3.peg.2722"/>
<keyword evidence="2" id="KW-1185">Reference proteome</keyword>
<accession>L9ZFA6</accession>
<gene>
    <name evidence="1" type="ORF">C485_13560</name>
</gene>
<dbReference type="EMBL" id="AOIK01000033">
    <property type="protein sequence ID" value="ELY84999.1"/>
    <property type="molecule type" value="Genomic_DNA"/>
</dbReference>
<organism evidence="1 2">
    <name type="scientific">Natrinema altunense (strain JCM 12890 / CGMCC 1.3731 / AJ2)</name>
    <dbReference type="NCBI Taxonomy" id="1227494"/>
    <lineage>
        <taxon>Archaea</taxon>
        <taxon>Methanobacteriati</taxon>
        <taxon>Methanobacteriota</taxon>
        <taxon>Stenosarchaea group</taxon>
        <taxon>Halobacteria</taxon>
        <taxon>Halobacteriales</taxon>
        <taxon>Natrialbaceae</taxon>
        <taxon>Natrinema</taxon>
    </lineage>
</organism>
<proteinExistence type="predicted"/>